<feature type="domain" description="CCHC-type" evidence="2">
    <location>
        <begin position="74"/>
        <end position="89"/>
    </location>
</feature>
<keyword evidence="4" id="KW-1185">Reference proteome</keyword>
<feature type="domain" description="CCHC-type" evidence="2">
    <location>
        <begin position="118"/>
        <end position="133"/>
    </location>
</feature>
<feature type="domain" description="CCHC-type" evidence="2">
    <location>
        <begin position="94"/>
        <end position="109"/>
    </location>
</feature>
<dbReference type="GO" id="GO:0003676">
    <property type="term" value="F:nucleic acid binding"/>
    <property type="evidence" value="ECO:0007669"/>
    <property type="project" value="InterPro"/>
</dbReference>
<dbReference type="Proteomes" id="UP001360560">
    <property type="component" value="Unassembled WGS sequence"/>
</dbReference>
<keyword evidence="1" id="KW-0863">Zinc-finger</keyword>
<dbReference type="GeneID" id="90076458"/>
<dbReference type="InterPro" id="IPR001878">
    <property type="entry name" value="Znf_CCHC"/>
</dbReference>
<dbReference type="RefSeq" id="XP_064855465.1">
    <property type="nucleotide sequence ID" value="XM_064999393.1"/>
</dbReference>
<gene>
    <name evidence="3" type="ORF">DASC09_058090</name>
</gene>
<keyword evidence="1" id="KW-0479">Metal-binding</keyword>
<proteinExistence type="predicted"/>
<sequence length="252" mass="28725">MVQNPTTPIQSLSPVATEYDDNPASYFGISGVQSIVNPVFPQSHMINIYQQPMAPDCPHIAKLDNISNILKRTCYICGNLGHFADSCTSSQRLCYNCKQPGHKSSECPNPKSKSNKQCYLCHKIGHVQAECPDREKILQNQCQLNQVPEYQRQSQLNEQMMNQAQMVSTNLQSHSHQTYNSSIDNLIPNDFNYWGYYNSMYYQPAFPPTNTICYQPAFPQTNPIYYQPSPYIHLGYTQQSLPVHSFQSSFDS</sequence>
<dbReference type="SUPFAM" id="SSF57756">
    <property type="entry name" value="Retrovirus zinc finger-like domains"/>
    <property type="match status" value="2"/>
</dbReference>
<comment type="caution">
    <text evidence="3">The sequence shown here is derived from an EMBL/GenBank/DDBJ whole genome shotgun (WGS) entry which is preliminary data.</text>
</comment>
<evidence type="ECO:0000259" key="2">
    <source>
        <dbReference type="PROSITE" id="PS50158"/>
    </source>
</evidence>
<reference evidence="3 4" key="1">
    <citation type="journal article" date="2023" name="Elife">
        <title>Identification of key yeast species and microbe-microbe interactions impacting larval growth of Drosophila in the wild.</title>
        <authorList>
            <person name="Mure A."/>
            <person name="Sugiura Y."/>
            <person name="Maeda R."/>
            <person name="Honda K."/>
            <person name="Sakurai N."/>
            <person name="Takahashi Y."/>
            <person name="Watada M."/>
            <person name="Katoh T."/>
            <person name="Gotoh A."/>
            <person name="Gotoh Y."/>
            <person name="Taniguchi I."/>
            <person name="Nakamura K."/>
            <person name="Hayashi T."/>
            <person name="Katayama T."/>
            <person name="Uemura T."/>
            <person name="Hattori Y."/>
        </authorList>
    </citation>
    <scope>NUCLEOTIDE SEQUENCE [LARGE SCALE GENOMIC DNA]</scope>
    <source>
        <strain evidence="3 4">SC-9</strain>
    </source>
</reference>
<organism evidence="3 4">
    <name type="scientific">Saccharomycopsis crataegensis</name>
    <dbReference type="NCBI Taxonomy" id="43959"/>
    <lineage>
        <taxon>Eukaryota</taxon>
        <taxon>Fungi</taxon>
        <taxon>Dikarya</taxon>
        <taxon>Ascomycota</taxon>
        <taxon>Saccharomycotina</taxon>
        <taxon>Saccharomycetes</taxon>
        <taxon>Saccharomycopsidaceae</taxon>
        <taxon>Saccharomycopsis</taxon>
    </lineage>
</organism>
<dbReference type="Pfam" id="PF00098">
    <property type="entry name" value="zf-CCHC"/>
    <property type="match status" value="2"/>
</dbReference>
<dbReference type="PANTHER" id="PTHR23002">
    <property type="entry name" value="ZINC FINGER CCHC DOMAIN CONTAINING PROTEIN"/>
    <property type="match status" value="1"/>
</dbReference>
<dbReference type="AlphaFoldDB" id="A0AAV5QU49"/>
<name>A0AAV5QU49_9ASCO</name>
<evidence type="ECO:0000313" key="3">
    <source>
        <dbReference type="EMBL" id="GMM38470.1"/>
    </source>
</evidence>
<protein>
    <recommendedName>
        <fullName evidence="2">CCHC-type domain-containing protein</fullName>
    </recommendedName>
</protein>
<dbReference type="Gene3D" id="4.10.60.10">
    <property type="entry name" value="Zinc finger, CCHC-type"/>
    <property type="match status" value="2"/>
</dbReference>
<dbReference type="SMART" id="SM00343">
    <property type="entry name" value="ZnF_C2HC"/>
    <property type="match status" value="3"/>
</dbReference>
<dbReference type="InterPro" id="IPR036875">
    <property type="entry name" value="Znf_CCHC_sf"/>
</dbReference>
<dbReference type="EMBL" id="BTFZ01000020">
    <property type="protein sequence ID" value="GMM38470.1"/>
    <property type="molecule type" value="Genomic_DNA"/>
</dbReference>
<evidence type="ECO:0000256" key="1">
    <source>
        <dbReference type="PROSITE-ProRule" id="PRU00047"/>
    </source>
</evidence>
<dbReference type="PROSITE" id="PS50158">
    <property type="entry name" value="ZF_CCHC"/>
    <property type="match status" value="3"/>
</dbReference>
<accession>A0AAV5QU49</accession>
<keyword evidence="1" id="KW-0862">Zinc</keyword>
<dbReference type="GO" id="GO:0008270">
    <property type="term" value="F:zinc ion binding"/>
    <property type="evidence" value="ECO:0007669"/>
    <property type="project" value="UniProtKB-KW"/>
</dbReference>
<dbReference type="InterPro" id="IPR051714">
    <property type="entry name" value="Znf_CCHC_NABP"/>
</dbReference>
<evidence type="ECO:0000313" key="4">
    <source>
        <dbReference type="Proteomes" id="UP001360560"/>
    </source>
</evidence>